<feature type="region of interest" description="Disordered" evidence="1">
    <location>
        <begin position="1"/>
        <end position="31"/>
    </location>
</feature>
<dbReference type="OrthoDB" id="8599069at2"/>
<accession>A0A4U0PKT6</accession>
<evidence type="ECO:0000313" key="2">
    <source>
        <dbReference type="EMBL" id="TJZ68627.1"/>
    </source>
</evidence>
<name>A0A4U0PKT6_9NEIS</name>
<dbReference type="RefSeq" id="WP_136774370.1">
    <property type="nucleotide sequence ID" value="NZ_SUMF01000023.1"/>
</dbReference>
<proteinExistence type="predicted"/>
<keyword evidence="3" id="KW-1185">Reference proteome</keyword>
<evidence type="ECO:0000313" key="3">
    <source>
        <dbReference type="Proteomes" id="UP000310016"/>
    </source>
</evidence>
<sequence>MSIDPVNMGGTFSQTASQGVEVKVPKQKSPEERAIPGVSVEIFSSEERSKEIWGQTHKYYFEPRVKADKSMGGLDREISSFIEELTKKAPWLDQQWDFTLEDGAIRVIGEDLSTEQKAWLENQLSEDRVIVDLVTRLKEAAVTYFQDEPGRLTNPCISSTGFNEVIKYKDVEKQLNGVIRFRELLDGVAFGNRGGMPERSLTSEKGRPRVPAMDFFAQYLTPYSISSRV</sequence>
<evidence type="ECO:0000256" key="1">
    <source>
        <dbReference type="SAM" id="MobiDB-lite"/>
    </source>
</evidence>
<protein>
    <submittedName>
        <fullName evidence="2">Uncharacterized protein</fullName>
    </submittedName>
</protein>
<gene>
    <name evidence="2" type="ORF">FAZ21_15585</name>
</gene>
<dbReference type="EMBL" id="SUMF01000023">
    <property type="protein sequence ID" value="TJZ68627.1"/>
    <property type="molecule type" value="Genomic_DNA"/>
</dbReference>
<dbReference type="Proteomes" id="UP000310016">
    <property type="component" value="Unassembled WGS sequence"/>
</dbReference>
<organism evidence="2 3">
    <name type="scientific">Chitiniphilus eburneus</name>
    <dbReference type="NCBI Taxonomy" id="2571148"/>
    <lineage>
        <taxon>Bacteria</taxon>
        <taxon>Pseudomonadati</taxon>
        <taxon>Pseudomonadota</taxon>
        <taxon>Betaproteobacteria</taxon>
        <taxon>Neisseriales</taxon>
        <taxon>Chitinibacteraceae</taxon>
        <taxon>Chitiniphilus</taxon>
    </lineage>
</organism>
<comment type="caution">
    <text evidence="2">The sequence shown here is derived from an EMBL/GenBank/DDBJ whole genome shotgun (WGS) entry which is preliminary data.</text>
</comment>
<dbReference type="AlphaFoldDB" id="A0A4U0PKT6"/>
<reference evidence="2 3" key="1">
    <citation type="submission" date="2019-04" db="EMBL/GenBank/DDBJ databases">
        <title>Chitiniphilus eburnea sp. nov., a novel chitinolytic bacterium isolated from aquaculture sludge.</title>
        <authorList>
            <person name="Sheng M."/>
        </authorList>
    </citation>
    <scope>NUCLEOTIDE SEQUENCE [LARGE SCALE GENOMIC DNA]</scope>
    <source>
        <strain evidence="2 3">HX-2-15</strain>
    </source>
</reference>